<sequence length="103" mass="11192">MKQLLTASVLALATMVPVAALAGPIEAACNSSDRPGASRQLCRCIDAAADHTLTRSEQRRAARFFTNPDEAQSVRMSPTRADNEFWARYRNFGSLAEQMCATG</sequence>
<proteinExistence type="predicted"/>
<dbReference type="OrthoDB" id="7659053at2"/>
<keyword evidence="1" id="KW-0732">Signal</keyword>
<evidence type="ECO:0000313" key="3">
    <source>
        <dbReference type="Proteomes" id="UP000244810"/>
    </source>
</evidence>
<evidence type="ECO:0000313" key="2">
    <source>
        <dbReference type="EMBL" id="PVE48164.1"/>
    </source>
</evidence>
<reference evidence="2 3" key="1">
    <citation type="journal article" date="2011" name="Syst. Appl. Microbiol.">
        <title>Defluviimonas denitrificans gen. nov., sp. nov., and Pararhodobacter aggregans gen. nov., sp. nov., non-phototrophic Rhodobacteraceae from the biofilter of a marine aquaculture.</title>
        <authorList>
            <person name="Foesel B.U."/>
            <person name="Drake H.L."/>
            <person name="Schramm A."/>
        </authorList>
    </citation>
    <scope>NUCLEOTIDE SEQUENCE [LARGE SCALE GENOMIC DNA]</scope>
    <source>
        <strain evidence="2 3">D1-19</strain>
    </source>
</reference>
<name>A0A2T7UU33_9RHOB</name>
<dbReference type="EMBL" id="QDDR01000003">
    <property type="protein sequence ID" value="PVE48164.1"/>
    <property type="molecule type" value="Genomic_DNA"/>
</dbReference>
<dbReference type="AlphaFoldDB" id="A0A2T7UU33"/>
<comment type="caution">
    <text evidence="2">The sequence shown here is derived from an EMBL/GenBank/DDBJ whole genome shotgun (WGS) entry which is preliminary data.</text>
</comment>
<gene>
    <name evidence="2" type="ORF">DDE23_08510</name>
</gene>
<organism evidence="2 3">
    <name type="scientific">Pararhodobacter aggregans</name>
    <dbReference type="NCBI Taxonomy" id="404875"/>
    <lineage>
        <taxon>Bacteria</taxon>
        <taxon>Pseudomonadati</taxon>
        <taxon>Pseudomonadota</taxon>
        <taxon>Alphaproteobacteria</taxon>
        <taxon>Rhodobacterales</taxon>
        <taxon>Paracoccaceae</taxon>
        <taxon>Pararhodobacter</taxon>
    </lineage>
</organism>
<dbReference type="Proteomes" id="UP000244810">
    <property type="component" value="Unassembled WGS sequence"/>
</dbReference>
<evidence type="ECO:0008006" key="4">
    <source>
        <dbReference type="Google" id="ProtNLM"/>
    </source>
</evidence>
<evidence type="ECO:0000256" key="1">
    <source>
        <dbReference type="SAM" id="SignalP"/>
    </source>
</evidence>
<feature type="chain" id="PRO_5015483371" description="Arginine transporter" evidence="1">
    <location>
        <begin position="23"/>
        <end position="103"/>
    </location>
</feature>
<accession>A0A2T7UU33</accession>
<feature type="signal peptide" evidence="1">
    <location>
        <begin position="1"/>
        <end position="22"/>
    </location>
</feature>
<protein>
    <recommendedName>
        <fullName evidence="4">Arginine transporter</fullName>
    </recommendedName>
</protein>
<dbReference type="RefSeq" id="WP_107751538.1">
    <property type="nucleotide sequence ID" value="NZ_JBLWSZ010000009.1"/>
</dbReference>
<keyword evidence="3" id="KW-1185">Reference proteome</keyword>